<feature type="region of interest" description="Disordered" evidence="1">
    <location>
        <begin position="74"/>
        <end position="109"/>
    </location>
</feature>
<evidence type="ECO:0000313" key="2">
    <source>
        <dbReference type="EMBL" id="MBA2950242.1"/>
    </source>
</evidence>
<dbReference type="Proteomes" id="UP000545761">
    <property type="component" value="Unassembled WGS sequence"/>
</dbReference>
<name>A0A7W0DS55_9ACTN</name>
<comment type="caution">
    <text evidence="2">The sequence shown here is derived from an EMBL/GenBank/DDBJ whole genome shotgun (WGS) entry which is preliminary data.</text>
</comment>
<dbReference type="AlphaFoldDB" id="A0A7W0DS55"/>
<evidence type="ECO:0000256" key="1">
    <source>
        <dbReference type="SAM" id="MobiDB-lite"/>
    </source>
</evidence>
<protein>
    <submittedName>
        <fullName evidence="2">Uncharacterized protein</fullName>
    </submittedName>
</protein>
<sequence>MHDEQEPLEDWARRREERRHATKGRRRAVPLTEGPHRGQHVDPDTPRVIQEWNGTEWETVSLVSNLAVAKTVLYPPQPAEQKATEWDRPALGKGRGRHRKPTPAEDREK</sequence>
<evidence type="ECO:0000313" key="3">
    <source>
        <dbReference type="Proteomes" id="UP000545761"/>
    </source>
</evidence>
<feature type="compositionally biased region" description="Basic and acidic residues" evidence="1">
    <location>
        <begin position="34"/>
        <end position="45"/>
    </location>
</feature>
<reference evidence="2 3" key="1">
    <citation type="submission" date="2020-07" db="EMBL/GenBank/DDBJ databases">
        <title>Streptomyces isolated from Indian soil.</title>
        <authorList>
            <person name="Mandal S."/>
            <person name="Maiti P.K."/>
        </authorList>
    </citation>
    <scope>NUCLEOTIDE SEQUENCE [LARGE SCALE GENOMIC DNA]</scope>
    <source>
        <strain evidence="2 3">PSKA28</strain>
    </source>
</reference>
<dbReference type="InterPro" id="IPR045733">
    <property type="entry name" value="DUF6087"/>
</dbReference>
<dbReference type="EMBL" id="JACEHE010000026">
    <property type="protein sequence ID" value="MBA2950242.1"/>
    <property type="molecule type" value="Genomic_DNA"/>
</dbReference>
<gene>
    <name evidence="2" type="ORF">H1D24_31740</name>
</gene>
<accession>A0A7W0DS55</accession>
<feature type="region of interest" description="Disordered" evidence="1">
    <location>
        <begin position="1"/>
        <end position="46"/>
    </location>
</feature>
<organism evidence="2 3">
    <name type="scientific">Streptomyces himalayensis subsp. himalayensis</name>
    <dbReference type="NCBI Taxonomy" id="2756131"/>
    <lineage>
        <taxon>Bacteria</taxon>
        <taxon>Bacillati</taxon>
        <taxon>Actinomycetota</taxon>
        <taxon>Actinomycetes</taxon>
        <taxon>Kitasatosporales</taxon>
        <taxon>Streptomycetaceae</taxon>
        <taxon>Streptomyces</taxon>
        <taxon>Streptomyces himalayensis</taxon>
    </lineage>
</organism>
<proteinExistence type="predicted"/>
<dbReference type="Pfam" id="PF19565">
    <property type="entry name" value="DUF6087"/>
    <property type="match status" value="1"/>
</dbReference>
<feature type="compositionally biased region" description="Basic and acidic residues" evidence="1">
    <location>
        <begin position="1"/>
        <end position="19"/>
    </location>
</feature>
<dbReference type="RefSeq" id="WP_181661174.1">
    <property type="nucleotide sequence ID" value="NZ_JACEHE010000026.1"/>
</dbReference>